<comment type="caution">
    <text evidence="8">The sequence shown here is derived from an EMBL/GenBank/DDBJ whole genome shotgun (WGS) entry which is preliminary data.</text>
</comment>
<keyword evidence="4 6" id="KW-0802">TPR repeat</keyword>
<dbReference type="STRING" id="1577792.QX51_16390"/>
<name>A0A0B3VTM0_9FIRM</name>
<dbReference type="SUPFAM" id="SSF48452">
    <property type="entry name" value="TPR-like"/>
    <property type="match status" value="3"/>
</dbReference>
<dbReference type="Pfam" id="PF13181">
    <property type="entry name" value="TPR_8"/>
    <property type="match status" value="1"/>
</dbReference>
<dbReference type="Proteomes" id="UP000031189">
    <property type="component" value="Unassembled WGS sequence"/>
</dbReference>
<feature type="repeat" description="TPR" evidence="6">
    <location>
        <begin position="122"/>
        <end position="155"/>
    </location>
</feature>
<dbReference type="InterPro" id="IPR051476">
    <property type="entry name" value="Bac_ResReg_Asp_Phosphatase"/>
</dbReference>
<evidence type="ECO:0000256" key="4">
    <source>
        <dbReference type="ARBA" id="ARBA00022803"/>
    </source>
</evidence>
<dbReference type="InterPro" id="IPR019734">
    <property type="entry name" value="TPR_rpt"/>
</dbReference>
<organism evidence="8 9">
    <name type="scientific">Terrisporobacter othiniensis</name>
    <dbReference type="NCBI Taxonomy" id="1577792"/>
    <lineage>
        <taxon>Bacteria</taxon>
        <taxon>Bacillati</taxon>
        <taxon>Bacillota</taxon>
        <taxon>Clostridia</taxon>
        <taxon>Peptostreptococcales</taxon>
        <taxon>Peptostreptococcaceae</taxon>
        <taxon>Terrisporobacter</taxon>
    </lineage>
</organism>
<dbReference type="OrthoDB" id="9805474at2"/>
<keyword evidence="2" id="KW-0963">Cytoplasm</keyword>
<dbReference type="InterPro" id="IPR011990">
    <property type="entry name" value="TPR-like_helical_dom_sf"/>
</dbReference>
<keyword evidence="3" id="KW-0677">Repeat</keyword>
<feature type="repeat" description="TPR" evidence="6">
    <location>
        <begin position="242"/>
        <end position="275"/>
    </location>
</feature>
<sequence>MKKYTKLILVIGIFITIVLGIIYCVVYNKNINEVNNDKMTYSKIIKYVLDYNIRDFSDEEKDEIKRKVNKTINKCKDKKILSECYYILGFLNSLEKNNKEAIRLYNKAIDNINSIKNIKIKTQVYYELSRMYLYENEYEKSSESFEKLKEIAFKYNKKEEAVKYGVKRGYDIYCIPDGSNESVQILTEALELAKEINYEEIEEVYFNLGRTYWSDDKFIESIDAKLEALNIVDFKNLKEKIAIISTDLGIDYLYSGNYEEALVYLSRVLSYNLEDEYEDAKIKSYSLMNICEAYIKLEEFDKAKDSFKELEEEILKQKNGVYKEDCITYTYGNKADLQTQLGNVNEAIKLLDTSKKRYEKCDEFSFYDFDVKLLEEYGDAYYELGNYSLALKYHKEAEDIVKTRGLTYLEEDYNKIYLDYKGLGDYENTIKYLEKNNELKSNLFNDKDKEYSQYIYNQFENKKNLEKISELEQIGKRDKIFLPY</sequence>
<evidence type="ECO:0000313" key="8">
    <source>
        <dbReference type="EMBL" id="KHS55964.1"/>
    </source>
</evidence>
<reference evidence="8 9" key="1">
    <citation type="submission" date="2014-12" db="EMBL/GenBank/DDBJ databases">
        <title>Draft genome sequence of Terrisporobacter sp. 08-306576, isolated from the blood culture of a bacteremia patient.</title>
        <authorList>
            <person name="Lund L.C."/>
            <person name="Sydenham T.V."/>
            <person name="Hogh S.V."/>
            <person name="Skov M.N."/>
            <person name="Kemp M."/>
            <person name="Justesen U.S."/>
        </authorList>
    </citation>
    <scope>NUCLEOTIDE SEQUENCE [LARGE SCALE GENOMIC DNA]</scope>
    <source>
        <strain evidence="8 9">08-306576</strain>
    </source>
</reference>
<dbReference type="Gene3D" id="1.25.40.10">
    <property type="entry name" value="Tetratricopeptide repeat domain"/>
    <property type="match status" value="4"/>
</dbReference>
<keyword evidence="7" id="KW-0812">Transmembrane</keyword>
<keyword evidence="9" id="KW-1185">Reference proteome</keyword>
<dbReference type="SMART" id="SM00028">
    <property type="entry name" value="TPR"/>
    <property type="match status" value="7"/>
</dbReference>
<accession>A0A0B3VTM0</accession>
<evidence type="ECO:0000256" key="7">
    <source>
        <dbReference type="SAM" id="Phobius"/>
    </source>
</evidence>
<evidence type="ECO:0000313" key="9">
    <source>
        <dbReference type="Proteomes" id="UP000031189"/>
    </source>
</evidence>
<evidence type="ECO:0000256" key="6">
    <source>
        <dbReference type="PROSITE-ProRule" id="PRU00339"/>
    </source>
</evidence>
<comment type="subcellular location">
    <subcellularLocation>
        <location evidence="1">Cytoplasm</location>
    </subcellularLocation>
</comment>
<proteinExistence type="inferred from homology"/>
<dbReference type="GO" id="GO:0005737">
    <property type="term" value="C:cytoplasm"/>
    <property type="evidence" value="ECO:0007669"/>
    <property type="project" value="UniProtKB-SubCell"/>
</dbReference>
<evidence type="ECO:0000256" key="3">
    <source>
        <dbReference type="ARBA" id="ARBA00022737"/>
    </source>
</evidence>
<protein>
    <submittedName>
        <fullName evidence="8">Uncharacterized protein</fullName>
    </submittedName>
</protein>
<evidence type="ECO:0000256" key="1">
    <source>
        <dbReference type="ARBA" id="ARBA00004496"/>
    </source>
</evidence>
<comment type="similarity">
    <text evidence="5">Belongs to the Rap family.</text>
</comment>
<dbReference type="PANTHER" id="PTHR46630:SF1">
    <property type="entry name" value="TETRATRICOPEPTIDE REPEAT PROTEIN 29"/>
    <property type="match status" value="1"/>
</dbReference>
<dbReference type="AlphaFoldDB" id="A0A0B3VTM0"/>
<gene>
    <name evidence="8" type="ORF">QX51_16390</name>
</gene>
<evidence type="ECO:0000256" key="2">
    <source>
        <dbReference type="ARBA" id="ARBA00022490"/>
    </source>
</evidence>
<dbReference type="RefSeq" id="WP_039680981.1">
    <property type="nucleotide sequence ID" value="NZ_JAWGXO010000002.1"/>
</dbReference>
<dbReference type="PANTHER" id="PTHR46630">
    <property type="entry name" value="TETRATRICOPEPTIDE REPEAT PROTEIN 29"/>
    <property type="match status" value="1"/>
</dbReference>
<evidence type="ECO:0000256" key="5">
    <source>
        <dbReference type="ARBA" id="ARBA00038253"/>
    </source>
</evidence>
<dbReference type="PROSITE" id="PS50005">
    <property type="entry name" value="TPR"/>
    <property type="match status" value="2"/>
</dbReference>
<keyword evidence="7" id="KW-0472">Membrane</keyword>
<dbReference type="EMBL" id="JWHR01000132">
    <property type="protein sequence ID" value="KHS55964.1"/>
    <property type="molecule type" value="Genomic_DNA"/>
</dbReference>
<keyword evidence="7" id="KW-1133">Transmembrane helix</keyword>
<feature type="transmembrane region" description="Helical" evidence="7">
    <location>
        <begin position="7"/>
        <end position="28"/>
    </location>
</feature>